<dbReference type="PANTHER" id="PTHR10334">
    <property type="entry name" value="CYSTEINE-RICH SECRETORY PROTEIN-RELATED"/>
    <property type="match status" value="1"/>
</dbReference>
<feature type="chain" id="PRO_5035187973" description="SCP domain-containing protein" evidence="2">
    <location>
        <begin position="24"/>
        <end position="333"/>
    </location>
</feature>
<protein>
    <recommendedName>
        <fullName evidence="3">SCP domain-containing protein</fullName>
    </recommendedName>
</protein>
<gene>
    <name evidence="4" type="primary">106672536</name>
</gene>
<dbReference type="InterPro" id="IPR014044">
    <property type="entry name" value="CAP_dom"/>
</dbReference>
<dbReference type="Proteomes" id="UP000494040">
    <property type="component" value="Unassembled WGS sequence"/>
</dbReference>
<dbReference type="SMART" id="SM00198">
    <property type="entry name" value="SCP"/>
    <property type="match status" value="1"/>
</dbReference>
<keyword evidence="1" id="KW-0812">Transmembrane</keyword>
<accession>A0A8I6S9Y1</accession>
<sequence length="333" mass="37625">MSKQVAKITIFLLGAIISNVVYGKTDDELCDMCLNDDLERDQHILCMFPYPEPAEQPGCRNVDMSITDDAFRAKILDWHNNYRNKFAEGSWPGQEGKNFPKAANMMLFHYDYQLERLARRHVQNCYSDHEKCRLVERFQYGQNLGYQSCSNPQCVPNDTSTTWNNWVDEMKDYDPRDVEKLGTYPSSSQVFHFVAATWANTRLLGCAQGRAEVGGNINFQISVACNYGPMGVWMGEPMYLQGKPCSMCPNGTACSFDINYPNLCGGDKIALVLKTDFPFMDPTAGKEPLTNMGHDEEIEFHIPTKSVCGTVCLCVILKILLTICLILALDLRI</sequence>
<keyword evidence="5" id="KW-1185">Reference proteome</keyword>
<name>A0A8I6S9Y1_CIMLE</name>
<dbReference type="Pfam" id="PF00188">
    <property type="entry name" value="CAP"/>
    <property type="match status" value="1"/>
</dbReference>
<dbReference type="GO" id="GO:0005576">
    <property type="term" value="C:extracellular region"/>
    <property type="evidence" value="ECO:0007669"/>
    <property type="project" value="UniProtKB-SubCell"/>
</dbReference>
<keyword evidence="1" id="KW-0472">Membrane</keyword>
<feature type="domain" description="SCP" evidence="3">
    <location>
        <begin position="70"/>
        <end position="235"/>
    </location>
</feature>
<dbReference type="EnsemblMetazoa" id="XM_014404058.2">
    <property type="protein sequence ID" value="XP_014259544.1"/>
    <property type="gene ID" value="LOC106672536"/>
</dbReference>
<keyword evidence="1" id="KW-1133">Transmembrane helix</keyword>
<evidence type="ECO:0000259" key="3">
    <source>
        <dbReference type="SMART" id="SM00198"/>
    </source>
</evidence>
<dbReference type="KEGG" id="clec:106672536"/>
<dbReference type="CDD" id="cd05380">
    <property type="entry name" value="CAP_euk"/>
    <property type="match status" value="1"/>
</dbReference>
<keyword evidence="2" id="KW-0732">Signal</keyword>
<dbReference type="OrthoDB" id="6627126at2759"/>
<reference evidence="4" key="1">
    <citation type="submission" date="2022-01" db="UniProtKB">
        <authorList>
            <consortium name="EnsemblMetazoa"/>
        </authorList>
    </citation>
    <scope>IDENTIFICATION</scope>
</reference>
<dbReference type="AlphaFoldDB" id="A0A8I6S9Y1"/>
<dbReference type="InterPro" id="IPR035940">
    <property type="entry name" value="CAP_sf"/>
</dbReference>
<evidence type="ECO:0000313" key="4">
    <source>
        <dbReference type="EnsemblMetazoa" id="XP_014259544.1"/>
    </source>
</evidence>
<proteinExistence type="predicted"/>
<evidence type="ECO:0000256" key="2">
    <source>
        <dbReference type="SAM" id="SignalP"/>
    </source>
</evidence>
<evidence type="ECO:0000256" key="1">
    <source>
        <dbReference type="SAM" id="Phobius"/>
    </source>
</evidence>
<evidence type="ECO:0000313" key="5">
    <source>
        <dbReference type="Proteomes" id="UP000494040"/>
    </source>
</evidence>
<feature type="signal peptide" evidence="2">
    <location>
        <begin position="1"/>
        <end position="23"/>
    </location>
</feature>
<dbReference type="OMA" id="NIFRMPR"/>
<organism evidence="4 5">
    <name type="scientific">Cimex lectularius</name>
    <name type="common">Bed bug</name>
    <name type="synonym">Acanthia lectularia</name>
    <dbReference type="NCBI Taxonomy" id="79782"/>
    <lineage>
        <taxon>Eukaryota</taxon>
        <taxon>Metazoa</taxon>
        <taxon>Ecdysozoa</taxon>
        <taxon>Arthropoda</taxon>
        <taxon>Hexapoda</taxon>
        <taxon>Insecta</taxon>
        <taxon>Pterygota</taxon>
        <taxon>Neoptera</taxon>
        <taxon>Paraneoptera</taxon>
        <taxon>Hemiptera</taxon>
        <taxon>Heteroptera</taxon>
        <taxon>Panheteroptera</taxon>
        <taxon>Cimicomorpha</taxon>
        <taxon>Cimicidae</taxon>
        <taxon>Cimex</taxon>
    </lineage>
</organism>
<dbReference type="InterPro" id="IPR001283">
    <property type="entry name" value="CRISP-related"/>
</dbReference>
<dbReference type="SUPFAM" id="SSF55797">
    <property type="entry name" value="PR-1-like"/>
    <property type="match status" value="1"/>
</dbReference>
<dbReference type="Gene3D" id="3.40.33.10">
    <property type="entry name" value="CAP"/>
    <property type="match status" value="1"/>
</dbReference>
<feature type="transmembrane region" description="Helical" evidence="1">
    <location>
        <begin position="307"/>
        <end position="329"/>
    </location>
</feature>